<dbReference type="PANTHER" id="PTHR12317">
    <property type="entry name" value="DIACYLGLYCEROL O-ACYLTRANSFERASE"/>
    <property type="match status" value="1"/>
</dbReference>
<evidence type="ECO:0000256" key="3">
    <source>
        <dbReference type="ARBA" id="ARBA00005189"/>
    </source>
</evidence>
<keyword evidence="7 14" id="KW-0812">Transmembrane</keyword>
<dbReference type="Proteomes" id="UP001146120">
    <property type="component" value="Unassembled WGS sequence"/>
</dbReference>
<protein>
    <recommendedName>
        <fullName evidence="14">Acyltransferase</fullName>
        <ecNumber evidence="14">2.3.1.-</ecNumber>
    </recommendedName>
</protein>
<evidence type="ECO:0000256" key="14">
    <source>
        <dbReference type="RuleBase" id="RU367023"/>
    </source>
</evidence>
<dbReference type="GO" id="GO:0004144">
    <property type="term" value="F:diacylglycerol O-acyltransferase activity"/>
    <property type="evidence" value="ECO:0007669"/>
    <property type="project" value="TreeGrafter"/>
</dbReference>
<evidence type="ECO:0000256" key="10">
    <source>
        <dbReference type="ARBA" id="ARBA00022989"/>
    </source>
</evidence>
<evidence type="ECO:0000256" key="4">
    <source>
        <dbReference type="ARBA" id="ARBA00005420"/>
    </source>
</evidence>
<evidence type="ECO:0000256" key="8">
    <source>
        <dbReference type="ARBA" id="ARBA00022798"/>
    </source>
</evidence>
<comment type="pathway">
    <text evidence="3">Lipid metabolism.</text>
</comment>
<keyword evidence="10 14" id="KW-1133">Transmembrane helix</keyword>
<dbReference type="CDD" id="cd07987">
    <property type="entry name" value="LPLAT_MGAT-like"/>
    <property type="match status" value="1"/>
</dbReference>
<reference evidence="16" key="1">
    <citation type="submission" date="2022-11" db="EMBL/GenBank/DDBJ databases">
        <authorList>
            <person name="Morgan W.R."/>
            <person name="Tartar A."/>
        </authorList>
    </citation>
    <scope>NUCLEOTIDE SEQUENCE</scope>
    <source>
        <strain evidence="16">ARSEF 373</strain>
    </source>
</reference>
<keyword evidence="5" id="KW-0444">Lipid biosynthesis</keyword>
<comment type="caution">
    <text evidence="16">The sequence shown here is derived from an EMBL/GenBank/DDBJ whole genome shotgun (WGS) entry which is preliminary data.</text>
</comment>
<evidence type="ECO:0000256" key="15">
    <source>
        <dbReference type="SAM" id="MobiDB-lite"/>
    </source>
</evidence>
<evidence type="ECO:0000256" key="6">
    <source>
        <dbReference type="ARBA" id="ARBA00022679"/>
    </source>
</evidence>
<evidence type="ECO:0000256" key="2">
    <source>
        <dbReference type="ARBA" id="ARBA00004771"/>
    </source>
</evidence>
<sequence length="380" mass="43285">MAPLPENPNANDAAVGLNEPEMEPSSLDNAIKTERPTFPCADDNPALQSLYAQVWRRLGLFLSLFPFVIVTTTHVLLALLSALAVAAYVVVGHAVPLLVQVYVALLVCYFSYRAVMPHAGESTWLHDLARHTYTDFPYFQFQKTIFEEHGPNVDPRKPLVDADAKSVFAFHPHGIVSCGWLVNGTHCHHFAKSNAEWLVTDNLFWFPIVRDLLKWTGFGPVSRRNFVRLLDQARNICLIPGGFEEATIFERGKHRVFIKNRMGFIKLALQYGYKVHPVYTFGEELTYHSFHYFLKLRILLNQFKVPAVLFQGSRWAFFMPKSDVNLVTVVGKPIQLPTIANPTRDDVKKYHDMYIAALTDLFERNKLQYAQDPSATLEVF</sequence>
<dbReference type="EMBL" id="DAKRPA010000024">
    <property type="protein sequence ID" value="DBA02991.1"/>
    <property type="molecule type" value="Genomic_DNA"/>
</dbReference>
<feature type="transmembrane region" description="Helical" evidence="14">
    <location>
        <begin position="58"/>
        <end position="91"/>
    </location>
</feature>
<keyword evidence="17" id="KW-1185">Reference proteome</keyword>
<evidence type="ECO:0000256" key="7">
    <source>
        <dbReference type="ARBA" id="ARBA00022692"/>
    </source>
</evidence>
<keyword evidence="11" id="KW-0443">Lipid metabolism</keyword>
<comment type="pathway">
    <text evidence="2">Glycerolipid metabolism; triacylglycerol biosynthesis.</text>
</comment>
<evidence type="ECO:0000256" key="1">
    <source>
        <dbReference type="ARBA" id="ARBA00004477"/>
    </source>
</evidence>
<evidence type="ECO:0000256" key="11">
    <source>
        <dbReference type="ARBA" id="ARBA00023098"/>
    </source>
</evidence>
<keyword evidence="9 14" id="KW-0256">Endoplasmic reticulum</keyword>
<dbReference type="GO" id="GO:0005789">
    <property type="term" value="C:endoplasmic reticulum membrane"/>
    <property type="evidence" value="ECO:0007669"/>
    <property type="project" value="UniProtKB-SubCell"/>
</dbReference>
<dbReference type="Pfam" id="PF03982">
    <property type="entry name" value="DAGAT"/>
    <property type="match status" value="1"/>
</dbReference>
<dbReference type="InterPro" id="IPR007130">
    <property type="entry name" value="DAGAT"/>
</dbReference>
<keyword evidence="6 14" id="KW-0808">Transferase</keyword>
<evidence type="ECO:0000256" key="13">
    <source>
        <dbReference type="ARBA" id="ARBA00023315"/>
    </source>
</evidence>
<keyword evidence="8" id="KW-0319">Glycerol metabolism</keyword>
<proteinExistence type="inferred from homology"/>
<dbReference type="GO" id="GO:0006071">
    <property type="term" value="P:glycerol metabolic process"/>
    <property type="evidence" value="ECO:0007669"/>
    <property type="project" value="UniProtKB-KW"/>
</dbReference>
<gene>
    <name evidence="16" type="ORF">N0F65_003179</name>
</gene>
<dbReference type="AlphaFoldDB" id="A0AAV2Z9K7"/>
<name>A0AAV2Z9K7_9STRA</name>
<organism evidence="16 17">
    <name type="scientific">Lagenidium giganteum</name>
    <dbReference type="NCBI Taxonomy" id="4803"/>
    <lineage>
        <taxon>Eukaryota</taxon>
        <taxon>Sar</taxon>
        <taxon>Stramenopiles</taxon>
        <taxon>Oomycota</taxon>
        <taxon>Peronosporomycetes</taxon>
        <taxon>Pythiales</taxon>
        <taxon>Pythiaceae</taxon>
    </lineage>
</organism>
<evidence type="ECO:0000256" key="12">
    <source>
        <dbReference type="ARBA" id="ARBA00023136"/>
    </source>
</evidence>
<evidence type="ECO:0000313" key="16">
    <source>
        <dbReference type="EMBL" id="DBA02991.1"/>
    </source>
</evidence>
<evidence type="ECO:0000256" key="9">
    <source>
        <dbReference type="ARBA" id="ARBA00022824"/>
    </source>
</evidence>
<comment type="subcellular location">
    <subcellularLocation>
        <location evidence="1 14">Endoplasmic reticulum membrane</location>
        <topology evidence="1 14">Multi-pass membrane protein</topology>
    </subcellularLocation>
</comment>
<reference evidence="16" key="2">
    <citation type="journal article" date="2023" name="Microbiol Resour">
        <title>Decontamination and Annotation of the Draft Genome Sequence of the Oomycete Lagenidium giganteum ARSEF 373.</title>
        <authorList>
            <person name="Morgan W.R."/>
            <person name="Tartar A."/>
        </authorList>
    </citation>
    <scope>NUCLEOTIDE SEQUENCE</scope>
    <source>
        <strain evidence="16">ARSEF 373</strain>
    </source>
</reference>
<evidence type="ECO:0000313" key="17">
    <source>
        <dbReference type="Proteomes" id="UP001146120"/>
    </source>
</evidence>
<feature type="region of interest" description="Disordered" evidence="15">
    <location>
        <begin position="1"/>
        <end position="25"/>
    </location>
</feature>
<dbReference type="EC" id="2.3.1.-" evidence="14"/>
<keyword evidence="12 14" id="KW-0472">Membrane</keyword>
<comment type="similarity">
    <text evidence="4 14">Belongs to the diacylglycerol acyltransferase family.</text>
</comment>
<accession>A0AAV2Z9K7</accession>
<dbReference type="GO" id="GO:0019432">
    <property type="term" value="P:triglyceride biosynthetic process"/>
    <property type="evidence" value="ECO:0007669"/>
    <property type="project" value="TreeGrafter"/>
</dbReference>
<dbReference type="PANTHER" id="PTHR12317:SF0">
    <property type="entry name" value="ACYLTRANSFERASE"/>
    <property type="match status" value="1"/>
</dbReference>
<keyword evidence="13" id="KW-0012">Acyltransferase</keyword>
<comment type="caution">
    <text evidence="14">Lacks conserved residue(s) required for the propagation of feature annotation.</text>
</comment>
<evidence type="ECO:0000256" key="5">
    <source>
        <dbReference type="ARBA" id="ARBA00022516"/>
    </source>
</evidence>